<dbReference type="AlphaFoldDB" id="A0A2R5F4Z9"/>
<accession>A0A2R5F4Z9</accession>
<evidence type="ECO:0000313" key="1">
    <source>
        <dbReference type="EMBL" id="GBG11264.1"/>
    </source>
</evidence>
<dbReference type="EMBL" id="BDQX01000393">
    <property type="protein sequence ID" value="GBG11264.1"/>
    <property type="molecule type" value="Genomic_DNA"/>
</dbReference>
<name>A0A2R5F4Z9_9BACL</name>
<proteinExistence type="predicted"/>
<organism evidence="1 2">
    <name type="scientific">Paenibacillus agaridevorans</name>
    <dbReference type="NCBI Taxonomy" id="171404"/>
    <lineage>
        <taxon>Bacteria</taxon>
        <taxon>Bacillati</taxon>
        <taxon>Bacillota</taxon>
        <taxon>Bacilli</taxon>
        <taxon>Bacillales</taxon>
        <taxon>Paenibacillaceae</taxon>
        <taxon>Paenibacillus</taxon>
    </lineage>
</organism>
<evidence type="ECO:0000313" key="2">
    <source>
        <dbReference type="Proteomes" id="UP000245202"/>
    </source>
</evidence>
<keyword evidence="2" id="KW-1185">Reference proteome</keyword>
<dbReference type="Proteomes" id="UP000245202">
    <property type="component" value="Unassembled WGS sequence"/>
</dbReference>
<reference evidence="1 2" key="1">
    <citation type="submission" date="2017-08" db="EMBL/GenBank/DDBJ databases">
        <title>Substantial Increase in Enzyme Production by Combined Drug-Resistance Mutations in Paenibacillus agaridevorans.</title>
        <authorList>
            <person name="Tanaka Y."/>
            <person name="Funane K."/>
            <person name="Hosaka T."/>
            <person name="Shiwa Y."/>
            <person name="Fujita N."/>
            <person name="Miyazaki T."/>
            <person name="Yoshikawa H."/>
            <person name="Murakami K."/>
            <person name="Kasahara K."/>
            <person name="Inaoka T."/>
            <person name="Hiraga Y."/>
            <person name="Ochi K."/>
        </authorList>
    </citation>
    <scope>NUCLEOTIDE SEQUENCE [LARGE SCALE GENOMIC DNA]</scope>
    <source>
        <strain evidence="1 2">T-3040</strain>
    </source>
</reference>
<gene>
    <name evidence="1" type="ORF">PAT3040_06059</name>
</gene>
<protein>
    <submittedName>
        <fullName evidence="1">Uncharacterized protein</fullName>
    </submittedName>
</protein>
<comment type="caution">
    <text evidence="1">The sequence shown here is derived from an EMBL/GenBank/DDBJ whole genome shotgun (WGS) entry which is preliminary data.</text>
</comment>
<sequence length="101" mass="10762">MESLRSTCKATSSKLVSSIKAEIAENKEAALETLQSEYLGQVVAAEASCDAQFNQLVGDAQAKYKDAGLSASEMPDWSSEYERAKQDARSAALVEIAAALD</sequence>